<evidence type="ECO:0000313" key="2">
    <source>
        <dbReference type="EMBL" id="TCD61474.1"/>
    </source>
</evidence>
<keyword evidence="3" id="KW-1185">Reference proteome</keyword>
<protein>
    <submittedName>
        <fullName evidence="2">Uncharacterized protein</fullName>
    </submittedName>
</protein>
<dbReference type="EMBL" id="RWJN01000463">
    <property type="protein sequence ID" value="TCD61474.1"/>
    <property type="molecule type" value="Genomic_DNA"/>
</dbReference>
<dbReference type="AlphaFoldDB" id="A0A4R0RGM3"/>
<evidence type="ECO:0000313" key="3">
    <source>
        <dbReference type="Proteomes" id="UP000292702"/>
    </source>
</evidence>
<feature type="region of interest" description="Disordered" evidence="1">
    <location>
        <begin position="27"/>
        <end position="60"/>
    </location>
</feature>
<reference evidence="2 3" key="1">
    <citation type="submission" date="2018-11" db="EMBL/GenBank/DDBJ databases">
        <title>Genome assembly of Steccherinum ochraceum LE-BIN_3174, the white-rot fungus of the Steccherinaceae family (The Residual Polyporoid clade, Polyporales, Basidiomycota).</title>
        <authorList>
            <person name="Fedorova T.V."/>
            <person name="Glazunova O.A."/>
            <person name="Landesman E.O."/>
            <person name="Moiseenko K.V."/>
            <person name="Psurtseva N.V."/>
            <person name="Savinova O.S."/>
            <person name="Shakhova N.V."/>
            <person name="Tyazhelova T.V."/>
            <person name="Vasina D.V."/>
        </authorList>
    </citation>
    <scope>NUCLEOTIDE SEQUENCE [LARGE SCALE GENOMIC DNA]</scope>
    <source>
        <strain evidence="2 3">LE-BIN_3174</strain>
    </source>
</reference>
<name>A0A4R0RGM3_9APHY</name>
<organism evidence="2 3">
    <name type="scientific">Steccherinum ochraceum</name>
    <dbReference type="NCBI Taxonomy" id="92696"/>
    <lineage>
        <taxon>Eukaryota</taxon>
        <taxon>Fungi</taxon>
        <taxon>Dikarya</taxon>
        <taxon>Basidiomycota</taxon>
        <taxon>Agaricomycotina</taxon>
        <taxon>Agaricomycetes</taxon>
        <taxon>Polyporales</taxon>
        <taxon>Steccherinaceae</taxon>
        <taxon>Steccherinum</taxon>
    </lineage>
</organism>
<sequence length="120" mass="13148">MCKQSSQANFSVPRSACAAKHWLHSAHGRDLTPQDIDSKQDPPTLVLESKTEKTVPTESSGPEDIFYIVVPYPPTQTPLILLLFNTKTPHASSPPRPTSTVMPIAKQENTSELLKAGGRR</sequence>
<accession>A0A4R0RGM3</accession>
<comment type="caution">
    <text evidence="2">The sequence shown here is derived from an EMBL/GenBank/DDBJ whole genome shotgun (WGS) entry which is preliminary data.</text>
</comment>
<proteinExistence type="predicted"/>
<evidence type="ECO:0000256" key="1">
    <source>
        <dbReference type="SAM" id="MobiDB-lite"/>
    </source>
</evidence>
<feature type="region of interest" description="Disordered" evidence="1">
    <location>
        <begin position="89"/>
        <end position="120"/>
    </location>
</feature>
<feature type="compositionally biased region" description="Basic and acidic residues" evidence="1">
    <location>
        <begin position="27"/>
        <end position="40"/>
    </location>
</feature>
<dbReference type="Proteomes" id="UP000292702">
    <property type="component" value="Unassembled WGS sequence"/>
</dbReference>
<gene>
    <name evidence="2" type="ORF">EIP91_008391</name>
</gene>